<keyword evidence="1" id="KW-0175">Coiled coil</keyword>
<comment type="caution">
    <text evidence="3">The sequence shown here is derived from an EMBL/GenBank/DDBJ whole genome shotgun (WGS) entry which is preliminary data.</text>
</comment>
<organism evidence="3">
    <name type="scientific">Tanacetum cinerariifolium</name>
    <name type="common">Dalmatian daisy</name>
    <name type="synonym">Chrysanthemum cinerariifolium</name>
    <dbReference type="NCBI Taxonomy" id="118510"/>
    <lineage>
        <taxon>Eukaryota</taxon>
        <taxon>Viridiplantae</taxon>
        <taxon>Streptophyta</taxon>
        <taxon>Embryophyta</taxon>
        <taxon>Tracheophyta</taxon>
        <taxon>Spermatophyta</taxon>
        <taxon>Magnoliopsida</taxon>
        <taxon>eudicotyledons</taxon>
        <taxon>Gunneridae</taxon>
        <taxon>Pentapetalae</taxon>
        <taxon>asterids</taxon>
        <taxon>campanulids</taxon>
        <taxon>Asterales</taxon>
        <taxon>Asteraceae</taxon>
        <taxon>Asteroideae</taxon>
        <taxon>Anthemideae</taxon>
        <taxon>Anthemidinae</taxon>
        <taxon>Tanacetum</taxon>
    </lineage>
</organism>
<feature type="domain" description="Tf2-1-like SH3-like" evidence="2">
    <location>
        <begin position="181"/>
        <end position="244"/>
    </location>
</feature>
<dbReference type="InterPro" id="IPR056924">
    <property type="entry name" value="SH3_Tf2-1"/>
</dbReference>
<dbReference type="EMBL" id="BKCJ010252258">
    <property type="protein sequence ID" value="GEZ20636.1"/>
    <property type="molecule type" value="Genomic_DNA"/>
</dbReference>
<sequence>KIILQEFQANTSASRFACEHYTYAYMNRADVQEAIHALQEKKALMTNEKSSLLEESDARALDYPDTGTGVESKVIHRDSPQSVNDQKGNERITFFEKARSLLSTKAPSNFKLFSNVVPMSSDTKKVGQNNMSPQWQKLDVLMVVLYLFLSRNAMRSRIPAAHDRQKSYADVSRKPLEFQVGDKVKLKISSWKEVIRFSKRGKLNSRYIGPFNVLAIVGAIAYKLKLSQQLSKVHSTFHESNLKKSLSDESLVIPLDEIQIDNKLHFVDEPVEILDREVK</sequence>
<name>A0A699I574_TANCI</name>
<evidence type="ECO:0000259" key="2">
    <source>
        <dbReference type="Pfam" id="PF24626"/>
    </source>
</evidence>
<reference evidence="3" key="1">
    <citation type="journal article" date="2019" name="Sci. Rep.">
        <title>Draft genome of Tanacetum cinerariifolium, the natural source of mosquito coil.</title>
        <authorList>
            <person name="Yamashiro T."/>
            <person name="Shiraishi A."/>
            <person name="Satake H."/>
            <person name="Nakayama K."/>
        </authorList>
    </citation>
    <scope>NUCLEOTIDE SEQUENCE</scope>
</reference>
<keyword evidence="3" id="KW-0548">Nucleotidyltransferase</keyword>
<feature type="coiled-coil region" evidence="1">
    <location>
        <begin position="28"/>
        <end position="55"/>
    </location>
</feature>
<gene>
    <name evidence="3" type="ORF">Tci_492609</name>
</gene>
<keyword evidence="3" id="KW-0808">Transferase</keyword>
<keyword evidence="3" id="KW-0695">RNA-directed DNA polymerase</keyword>
<dbReference type="Gene3D" id="6.10.250.940">
    <property type="match status" value="1"/>
</dbReference>
<evidence type="ECO:0000256" key="1">
    <source>
        <dbReference type="SAM" id="Coils"/>
    </source>
</evidence>
<dbReference type="AlphaFoldDB" id="A0A699I574"/>
<dbReference type="Pfam" id="PF24626">
    <property type="entry name" value="SH3_Tf2-1"/>
    <property type="match status" value="1"/>
</dbReference>
<evidence type="ECO:0000313" key="3">
    <source>
        <dbReference type="EMBL" id="GEZ20636.1"/>
    </source>
</evidence>
<dbReference type="PANTHER" id="PTHR46148:SF59">
    <property type="entry name" value="NUCLEOTIDYLTRANSFERASE, RIBONUCLEASE H"/>
    <property type="match status" value="1"/>
</dbReference>
<dbReference type="GO" id="GO:0003964">
    <property type="term" value="F:RNA-directed DNA polymerase activity"/>
    <property type="evidence" value="ECO:0007669"/>
    <property type="project" value="UniProtKB-KW"/>
</dbReference>
<protein>
    <submittedName>
        <fullName evidence="3">Putative reverse transcriptase domain-containing protein</fullName>
    </submittedName>
</protein>
<proteinExistence type="predicted"/>
<dbReference type="PANTHER" id="PTHR46148">
    <property type="entry name" value="CHROMO DOMAIN-CONTAINING PROTEIN"/>
    <property type="match status" value="1"/>
</dbReference>
<accession>A0A699I574</accession>
<feature type="non-terminal residue" evidence="3">
    <location>
        <position position="1"/>
    </location>
</feature>